<dbReference type="RefSeq" id="WP_179357794.1">
    <property type="nucleotide sequence ID" value="NZ_CP058627.1"/>
</dbReference>
<reference evidence="3 4" key="1">
    <citation type="submission" date="2020-07" db="EMBL/GenBank/DDBJ databases">
        <title>Complete genome sequence of Chitinibacter sp. 2T18.</title>
        <authorList>
            <person name="Bae J.-W."/>
            <person name="Choi J.-W."/>
        </authorList>
    </citation>
    <scope>NUCLEOTIDE SEQUENCE [LARGE SCALE GENOMIC DNA]</scope>
    <source>
        <strain evidence="3 4">2T18</strain>
    </source>
</reference>
<dbReference type="GO" id="GO:0032506">
    <property type="term" value="P:cytokinetic process"/>
    <property type="evidence" value="ECO:0007669"/>
    <property type="project" value="TreeGrafter"/>
</dbReference>
<dbReference type="PANTHER" id="PTHR38687:SF1">
    <property type="entry name" value="CELL DIVISION PROTEIN DEDD"/>
    <property type="match status" value="1"/>
</dbReference>
<dbReference type="GO" id="GO:0032153">
    <property type="term" value="C:cell division site"/>
    <property type="evidence" value="ECO:0007669"/>
    <property type="project" value="TreeGrafter"/>
</dbReference>
<evidence type="ECO:0000313" key="4">
    <source>
        <dbReference type="Proteomes" id="UP000509597"/>
    </source>
</evidence>
<dbReference type="InterPro" id="IPR007730">
    <property type="entry name" value="SPOR-like_dom"/>
</dbReference>
<feature type="region of interest" description="Disordered" evidence="1">
    <location>
        <begin position="39"/>
        <end position="80"/>
    </location>
</feature>
<dbReference type="Proteomes" id="UP000509597">
    <property type="component" value="Chromosome"/>
</dbReference>
<dbReference type="PANTHER" id="PTHR38687">
    <property type="entry name" value="CELL DIVISION PROTEIN DEDD-RELATED"/>
    <property type="match status" value="1"/>
</dbReference>
<dbReference type="AlphaFoldDB" id="A0A7H9BG70"/>
<organism evidence="3 4">
    <name type="scientific">Chitinibacter bivalviorum</name>
    <dbReference type="NCBI Taxonomy" id="2739434"/>
    <lineage>
        <taxon>Bacteria</taxon>
        <taxon>Pseudomonadati</taxon>
        <taxon>Pseudomonadota</taxon>
        <taxon>Betaproteobacteria</taxon>
        <taxon>Neisseriales</taxon>
        <taxon>Chitinibacteraceae</taxon>
        <taxon>Chitinibacter</taxon>
    </lineage>
</organism>
<evidence type="ECO:0000259" key="2">
    <source>
        <dbReference type="PROSITE" id="PS51724"/>
    </source>
</evidence>
<proteinExistence type="predicted"/>
<feature type="domain" description="SPOR" evidence="2">
    <location>
        <begin position="94"/>
        <end position="173"/>
    </location>
</feature>
<protein>
    <submittedName>
        <fullName evidence="3">SPOR domain-containing protein</fullName>
    </submittedName>
</protein>
<name>A0A7H9BG70_9NEIS</name>
<dbReference type="EMBL" id="CP058627">
    <property type="protein sequence ID" value="QLG87713.1"/>
    <property type="molecule type" value="Genomic_DNA"/>
</dbReference>
<dbReference type="GO" id="GO:0042834">
    <property type="term" value="F:peptidoglycan binding"/>
    <property type="evidence" value="ECO:0007669"/>
    <property type="project" value="InterPro"/>
</dbReference>
<evidence type="ECO:0000256" key="1">
    <source>
        <dbReference type="SAM" id="MobiDB-lite"/>
    </source>
</evidence>
<sequence length="175" mass="18403">MPEASHVAPIALPGKLVSHQEKAPKVVPDATSLQAEENAAVKATAKPIVKPTAKPSPKPTLKPQSTKAPADPKAILEGTSTGKTVEVKSVEPKSDKSNLYYIQIGAYADESKALQTLKKLTDAGIPARSEKVTTPKGELTRVRIGPGHDEAKAKAWLQRLDALGVPGKLIVQAAP</sequence>
<keyword evidence="4" id="KW-1185">Reference proteome</keyword>
<accession>A0A7H9BG70</accession>
<dbReference type="GO" id="GO:0030428">
    <property type="term" value="C:cell septum"/>
    <property type="evidence" value="ECO:0007669"/>
    <property type="project" value="TreeGrafter"/>
</dbReference>
<dbReference type="InterPro" id="IPR052521">
    <property type="entry name" value="Cell_div_SPOR-domain"/>
</dbReference>
<gene>
    <name evidence="3" type="ORF">HQ393_05280</name>
</gene>
<dbReference type="KEGG" id="chiz:HQ393_05280"/>
<dbReference type="PROSITE" id="PS51724">
    <property type="entry name" value="SPOR"/>
    <property type="match status" value="1"/>
</dbReference>
<dbReference type="Pfam" id="PF05036">
    <property type="entry name" value="SPOR"/>
    <property type="match status" value="1"/>
</dbReference>
<evidence type="ECO:0000313" key="3">
    <source>
        <dbReference type="EMBL" id="QLG87713.1"/>
    </source>
</evidence>
<dbReference type="InterPro" id="IPR036680">
    <property type="entry name" value="SPOR-like_sf"/>
</dbReference>
<dbReference type="SUPFAM" id="SSF110997">
    <property type="entry name" value="Sporulation related repeat"/>
    <property type="match status" value="1"/>
</dbReference>
<dbReference type="Gene3D" id="3.30.70.1070">
    <property type="entry name" value="Sporulation related repeat"/>
    <property type="match status" value="1"/>
</dbReference>